<evidence type="ECO:0000313" key="3">
    <source>
        <dbReference type="Proteomes" id="UP001597040"/>
    </source>
</evidence>
<dbReference type="Gene3D" id="3.90.226.10">
    <property type="entry name" value="2-enoyl-CoA Hydratase, Chain A, domain 1"/>
    <property type="match status" value="1"/>
</dbReference>
<dbReference type="PANTHER" id="PTHR43802">
    <property type="entry name" value="ENOYL-COA HYDRATASE"/>
    <property type="match status" value="1"/>
</dbReference>
<name>A0ABW3LNN9_9BACI</name>
<sequence>MSYQFIEASIDGKLGYITLNRPDKLNALSEAMWLELEDAVREFSNNDDVKVIIIRGAGRAFSAGFDITSEKLETVQDWYKHTKVGNNALYAIWNSKKPVIAQVHRHCLGGAHSLALTCDLIIASDDAKFGEPEVLLGTFAPFLILPWVVGMKKSKELLFTGDTIPASEAKEIGIVNKVVPRDQLDEVTKYMANKIALNDSVTNEIVKQVSNRAYEIQGILDAMKVSEDMFTIVATSEKPETDKFLKVVEEKGFKEATRLREESIKTESIRS</sequence>
<dbReference type="CDD" id="cd06558">
    <property type="entry name" value="crotonase-like"/>
    <property type="match status" value="1"/>
</dbReference>
<dbReference type="InterPro" id="IPR001753">
    <property type="entry name" value="Enoyl-CoA_hydra/iso"/>
</dbReference>
<dbReference type="RefSeq" id="WP_390363091.1">
    <property type="nucleotide sequence ID" value="NZ_JBHTKJ010000035.1"/>
</dbReference>
<dbReference type="SUPFAM" id="SSF52096">
    <property type="entry name" value="ClpP/crotonase"/>
    <property type="match status" value="1"/>
</dbReference>
<dbReference type="EMBL" id="JBHTKJ010000035">
    <property type="protein sequence ID" value="MFD1039433.1"/>
    <property type="molecule type" value="Genomic_DNA"/>
</dbReference>
<reference evidence="3" key="1">
    <citation type="journal article" date="2019" name="Int. J. Syst. Evol. Microbiol.">
        <title>The Global Catalogue of Microorganisms (GCM) 10K type strain sequencing project: providing services to taxonomists for standard genome sequencing and annotation.</title>
        <authorList>
            <consortium name="The Broad Institute Genomics Platform"/>
            <consortium name="The Broad Institute Genome Sequencing Center for Infectious Disease"/>
            <person name="Wu L."/>
            <person name="Ma J."/>
        </authorList>
    </citation>
    <scope>NUCLEOTIDE SEQUENCE [LARGE SCALE GENOMIC DNA]</scope>
    <source>
        <strain evidence="3">CCUG 56754</strain>
    </source>
</reference>
<comment type="caution">
    <text evidence="2">The sequence shown here is derived from an EMBL/GenBank/DDBJ whole genome shotgun (WGS) entry which is preliminary data.</text>
</comment>
<organism evidence="2 3">
    <name type="scientific">Virgibacillus byunsanensis</name>
    <dbReference type="NCBI Taxonomy" id="570945"/>
    <lineage>
        <taxon>Bacteria</taxon>
        <taxon>Bacillati</taxon>
        <taxon>Bacillota</taxon>
        <taxon>Bacilli</taxon>
        <taxon>Bacillales</taxon>
        <taxon>Bacillaceae</taxon>
        <taxon>Virgibacillus</taxon>
    </lineage>
</organism>
<protein>
    <submittedName>
        <fullName evidence="2">Enoyl-CoA hydratase/isomerase family protein</fullName>
    </submittedName>
</protein>
<keyword evidence="3" id="KW-1185">Reference proteome</keyword>
<dbReference type="InterPro" id="IPR029045">
    <property type="entry name" value="ClpP/crotonase-like_dom_sf"/>
</dbReference>
<dbReference type="Proteomes" id="UP001597040">
    <property type="component" value="Unassembled WGS sequence"/>
</dbReference>
<gene>
    <name evidence="2" type="ORF">ACFQ3N_13665</name>
</gene>
<evidence type="ECO:0000313" key="2">
    <source>
        <dbReference type="EMBL" id="MFD1039433.1"/>
    </source>
</evidence>
<accession>A0ABW3LNN9</accession>
<proteinExistence type="inferred from homology"/>
<evidence type="ECO:0000256" key="1">
    <source>
        <dbReference type="ARBA" id="ARBA00005254"/>
    </source>
</evidence>
<dbReference type="PANTHER" id="PTHR43802:SF1">
    <property type="entry name" value="IP11341P-RELATED"/>
    <property type="match status" value="1"/>
</dbReference>
<dbReference type="Pfam" id="PF00378">
    <property type="entry name" value="ECH_1"/>
    <property type="match status" value="1"/>
</dbReference>
<comment type="similarity">
    <text evidence="1">Belongs to the enoyl-CoA hydratase/isomerase family.</text>
</comment>